<dbReference type="RefSeq" id="WP_323298635.1">
    <property type="nucleotide sequence ID" value="NZ_JAYFUM010000028.1"/>
</dbReference>
<dbReference type="Proteomes" id="UP001302949">
    <property type="component" value="Unassembled WGS sequence"/>
</dbReference>
<dbReference type="SUPFAM" id="SSF49464">
    <property type="entry name" value="Carboxypeptidase regulatory domain-like"/>
    <property type="match status" value="1"/>
</dbReference>
<dbReference type="Gene3D" id="2.60.40.1120">
    <property type="entry name" value="Carboxypeptidase-like, regulatory domain"/>
    <property type="match status" value="1"/>
</dbReference>
<dbReference type="InterPro" id="IPR008969">
    <property type="entry name" value="CarboxyPept-like_regulatory"/>
</dbReference>
<comment type="caution">
    <text evidence="1">The sequence shown here is derived from an EMBL/GenBank/DDBJ whole genome shotgun (WGS) entry which is preliminary data.</text>
</comment>
<protein>
    <submittedName>
        <fullName evidence="1">Carboxypeptidase-like regulatory domain-containing protein</fullName>
    </submittedName>
</protein>
<organism evidence="1 2">
    <name type="scientific">Arcicella rigui</name>
    <dbReference type="NCBI Taxonomy" id="797020"/>
    <lineage>
        <taxon>Bacteria</taxon>
        <taxon>Pseudomonadati</taxon>
        <taxon>Bacteroidota</taxon>
        <taxon>Cytophagia</taxon>
        <taxon>Cytophagales</taxon>
        <taxon>Flectobacillaceae</taxon>
        <taxon>Arcicella</taxon>
    </lineage>
</organism>
<evidence type="ECO:0000313" key="1">
    <source>
        <dbReference type="EMBL" id="MEA5141479.1"/>
    </source>
</evidence>
<keyword evidence="2" id="KW-1185">Reference proteome</keyword>
<name>A0ABU5QF25_9BACT</name>
<accession>A0ABU5QF25</accession>
<evidence type="ECO:0000313" key="2">
    <source>
        <dbReference type="Proteomes" id="UP001302949"/>
    </source>
</evidence>
<reference evidence="1 2" key="1">
    <citation type="submission" date="2023-12" db="EMBL/GenBank/DDBJ databases">
        <title>Novel species of the genus Arcicella isolated from rivers.</title>
        <authorList>
            <person name="Lu H."/>
        </authorList>
    </citation>
    <scope>NUCLEOTIDE SEQUENCE [LARGE SCALE GENOMIC DNA]</scope>
    <source>
        <strain evidence="1 2">KCTC 23307</strain>
    </source>
</reference>
<dbReference type="Pfam" id="PF13620">
    <property type="entry name" value="CarboxypepD_reg"/>
    <property type="match status" value="1"/>
</dbReference>
<dbReference type="EMBL" id="JAYFUM010000028">
    <property type="protein sequence ID" value="MEA5141479.1"/>
    <property type="molecule type" value="Genomic_DNA"/>
</dbReference>
<proteinExistence type="predicted"/>
<sequence>MNAIQESKLNMYRSVQLLCKSNNSIVADNVAFSQGLSQLDALITNITNYLSLEIKHTAGITEDKTKAKDNLSALAADIAGLVFAYADTIQNKVLKDEVKYSYSELKRLREDVIVPTVSNIYKAAFDNLSVLTDFGVNAQLLAQLEEAMETYNAVLPKGKTTKSEKSSFSANISNSINEIDDLLKNRLDKLVIVFNKTNPDFVKAYKKVRQIDAPNTVTTQLKGKVISSSDGKLIQGAEISISGETTMSTQSDKDGLFGIKPLKTGIYQINVQAAGYQTSTIVGFQVKMGKINRVEVQLKE</sequence>
<gene>
    <name evidence="1" type="ORF">VB248_20160</name>
</gene>